<name>A0A7X1NQP9_9MICC</name>
<keyword evidence="4" id="KW-1185">Reference proteome</keyword>
<dbReference type="OrthoDB" id="4833224at2"/>
<keyword evidence="2" id="KW-1133">Transmembrane helix</keyword>
<reference evidence="4" key="1">
    <citation type="submission" date="2019-07" db="EMBL/GenBank/DDBJ databases">
        <title>Arthrobacter KR32 sp. nov., isolated from mountain cheese made of cows milk.</title>
        <authorList>
            <person name="Flegler A."/>
        </authorList>
    </citation>
    <scope>NUCLEOTIDE SEQUENCE [LARGE SCALE GENOMIC DNA]</scope>
    <source>
        <strain evidence="4">KR32</strain>
    </source>
</reference>
<dbReference type="Proteomes" id="UP000326464">
    <property type="component" value="Unassembled WGS sequence"/>
</dbReference>
<accession>A0A7X1NQP9</accession>
<feature type="transmembrane region" description="Helical" evidence="2">
    <location>
        <begin position="154"/>
        <end position="172"/>
    </location>
</feature>
<organism evidence="3 4">
    <name type="scientific">Arthrobacter bussei</name>
    <dbReference type="NCBI Taxonomy" id="2594179"/>
    <lineage>
        <taxon>Bacteria</taxon>
        <taxon>Bacillati</taxon>
        <taxon>Actinomycetota</taxon>
        <taxon>Actinomycetes</taxon>
        <taxon>Micrococcales</taxon>
        <taxon>Micrococcaceae</taxon>
        <taxon>Arthrobacter</taxon>
    </lineage>
</organism>
<feature type="transmembrane region" description="Helical" evidence="2">
    <location>
        <begin position="129"/>
        <end position="148"/>
    </location>
</feature>
<feature type="compositionally biased region" description="Acidic residues" evidence="1">
    <location>
        <begin position="103"/>
        <end position="114"/>
    </location>
</feature>
<feature type="compositionally biased region" description="Basic and acidic residues" evidence="1">
    <location>
        <begin position="52"/>
        <end position="61"/>
    </location>
</feature>
<keyword evidence="2" id="KW-0812">Transmembrane</keyword>
<evidence type="ECO:0000313" key="3">
    <source>
        <dbReference type="EMBL" id="MPY11149.1"/>
    </source>
</evidence>
<proteinExistence type="predicted"/>
<protein>
    <recommendedName>
        <fullName evidence="5">DUF308 domain-containing protein</fullName>
    </recommendedName>
</protein>
<evidence type="ECO:0008006" key="5">
    <source>
        <dbReference type="Google" id="ProtNLM"/>
    </source>
</evidence>
<evidence type="ECO:0000313" key="4">
    <source>
        <dbReference type="Proteomes" id="UP000326464"/>
    </source>
</evidence>
<dbReference type="RefSeq" id="WP_152814973.1">
    <property type="nucleotide sequence ID" value="NZ_VJXX01000002.1"/>
</dbReference>
<keyword evidence="2" id="KW-0472">Membrane</keyword>
<dbReference type="EMBL" id="VJXX01000002">
    <property type="protein sequence ID" value="MPY11149.1"/>
    <property type="molecule type" value="Genomic_DNA"/>
</dbReference>
<dbReference type="AlphaFoldDB" id="A0A7X1NQP9"/>
<comment type="caution">
    <text evidence="3">The sequence shown here is derived from an EMBL/GenBank/DDBJ whole genome shotgun (WGS) entry which is preliminary data.</text>
</comment>
<feature type="region of interest" description="Disordered" evidence="1">
    <location>
        <begin position="1"/>
        <end position="123"/>
    </location>
</feature>
<gene>
    <name evidence="3" type="ORF">FNH21_10540</name>
</gene>
<feature type="compositionally biased region" description="Low complexity" evidence="1">
    <location>
        <begin position="38"/>
        <end position="51"/>
    </location>
</feature>
<evidence type="ECO:0000256" key="1">
    <source>
        <dbReference type="SAM" id="MobiDB-lite"/>
    </source>
</evidence>
<evidence type="ECO:0000256" key="2">
    <source>
        <dbReference type="SAM" id="Phobius"/>
    </source>
</evidence>
<sequence length="188" mass="19409">MGPRGQEPNESTDDAVWQDLVARLEGTASDPLATEASPRAQEPPAGAPGARPEGRGVHRTDAAGAAPAARGGGEPDGLTDRERADAIFRNQPFASAGPRDYVAPEEPEEDDGFTPDEPPPLGSGDPLTVLAWVGAAGGPVLLLLFAMFWQDAPLAATLAVLALFLAGAGYLVTKLPKHRDIGDDGAEV</sequence>